<dbReference type="SUPFAM" id="SSF74653">
    <property type="entry name" value="TolA/TonB C-terminal domain"/>
    <property type="match status" value="1"/>
</dbReference>
<protein>
    <submittedName>
        <fullName evidence="5">Uncharacterized protein</fullName>
    </submittedName>
</protein>
<accession>A0A6J4L0I3</accession>
<name>A0A6J4L0I3_9BACT</name>
<dbReference type="PANTHER" id="PTHR33446:SF2">
    <property type="entry name" value="PROTEIN TONB"/>
    <property type="match status" value="1"/>
</dbReference>
<dbReference type="InterPro" id="IPR006260">
    <property type="entry name" value="TonB/TolA_C"/>
</dbReference>
<dbReference type="GO" id="GO:0031992">
    <property type="term" value="F:energy transducer activity"/>
    <property type="evidence" value="ECO:0007669"/>
    <property type="project" value="TreeGrafter"/>
</dbReference>
<comment type="subcellular location">
    <subcellularLocation>
        <location evidence="1">Membrane</location>
        <topology evidence="1">Single-pass membrane protein</topology>
    </subcellularLocation>
</comment>
<gene>
    <name evidence="5" type="ORF">AVDCRST_MAG68-2782</name>
</gene>
<proteinExistence type="predicted"/>
<dbReference type="NCBIfam" id="TIGR01352">
    <property type="entry name" value="tonB_Cterm"/>
    <property type="match status" value="1"/>
</dbReference>
<organism evidence="5">
    <name type="scientific">uncultured Gemmatimonadota bacterium</name>
    <dbReference type="NCBI Taxonomy" id="203437"/>
    <lineage>
        <taxon>Bacteria</taxon>
        <taxon>Pseudomonadati</taxon>
        <taxon>Gemmatimonadota</taxon>
        <taxon>environmental samples</taxon>
    </lineage>
</organism>
<dbReference type="GO" id="GO:0098797">
    <property type="term" value="C:plasma membrane protein complex"/>
    <property type="evidence" value="ECO:0007669"/>
    <property type="project" value="TreeGrafter"/>
</dbReference>
<dbReference type="InterPro" id="IPR051045">
    <property type="entry name" value="TonB-dependent_transducer"/>
</dbReference>
<evidence type="ECO:0000256" key="4">
    <source>
        <dbReference type="ARBA" id="ARBA00023136"/>
    </source>
</evidence>
<evidence type="ECO:0000256" key="3">
    <source>
        <dbReference type="ARBA" id="ARBA00022989"/>
    </source>
</evidence>
<keyword evidence="3" id="KW-1133">Transmembrane helix</keyword>
<dbReference type="AlphaFoldDB" id="A0A6J4L0I3"/>
<evidence type="ECO:0000256" key="1">
    <source>
        <dbReference type="ARBA" id="ARBA00004167"/>
    </source>
</evidence>
<reference evidence="5" key="1">
    <citation type="submission" date="2020-02" db="EMBL/GenBank/DDBJ databases">
        <authorList>
            <person name="Meier V. D."/>
        </authorList>
    </citation>
    <scope>NUCLEOTIDE SEQUENCE</scope>
    <source>
        <strain evidence="5">AVDCRST_MAG68</strain>
    </source>
</reference>
<dbReference type="Gene3D" id="3.30.1150.10">
    <property type="match status" value="1"/>
</dbReference>
<keyword evidence="2" id="KW-0812">Transmembrane</keyword>
<keyword evidence="4" id="KW-0472">Membrane</keyword>
<evidence type="ECO:0000256" key="2">
    <source>
        <dbReference type="ARBA" id="ARBA00022692"/>
    </source>
</evidence>
<evidence type="ECO:0000313" key="5">
    <source>
        <dbReference type="EMBL" id="CAA9318205.1"/>
    </source>
</evidence>
<sequence length="129" mass="14247">MRAHTGLSHSPEAADKEAYAASFRRHYPAQLRAQGVSGAALVEVYIDAEGRVREVEVVPRPASSSHQTHRAVLQDRGTSRVVDLNYRPEFGPAAQAVLRETRFLPALKDGKAVPSRFRMTLQFTPPTNP</sequence>
<dbReference type="PANTHER" id="PTHR33446">
    <property type="entry name" value="PROTEIN TONB-RELATED"/>
    <property type="match status" value="1"/>
</dbReference>
<dbReference type="EMBL" id="CADCTW010000089">
    <property type="protein sequence ID" value="CAA9318205.1"/>
    <property type="molecule type" value="Genomic_DNA"/>
</dbReference>